<keyword evidence="11" id="KW-1185">Reference proteome</keyword>
<comment type="catalytic activity">
    <reaction evidence="6">
        <text>octanoate + ATP + CoA = octanoyl-CoA + AMP + diphosphate</text>
        <dbReference type="Rhea" id="RHEA:33631"/>
        <dbReference type="ChEBI" id="CHEBI:25646"/>
        <dbReference type="ChEBI" id="CHEBI:30616"/>
        <dbReference type="ChEBI" id="CHEBI:33019"/>
        <dbReference type="ChEBI" id="CHEBI:57287"/>
        <dbReference type="ChEBI" id="CHEBI:57386"/>
        <dbReference type="ChEBI" id="CHEBI:456215"/>
    </reaction>
</comment>
<dbReference type="SUPFAM" id="SSF56801">
    <property type="entry name" value="Acetyl-CoA synthetase-like"/>
    <property type="match status" value="1"/>
</dbReference>
<name>A0AAW1MKJ3_POPJA</name>
<evidence type="ECO:0000256" key="2">
    <source>
        <dbReference type="ARBA" id="ARBA00022598"/>
    </source>
</evidence>
<dbReference type="Pfam" id="PF00501">
    <property type="entry name" value="AMP-binding"/>
    <property type="match status" value="1"/>
</dbReference>
<feature type="domain" description="AMP-binding enzyme C-terminal" evidence="9">
    <location>
        <begin position="489"/>
        <end position="564"/>
    </location>
</feature>
<evidence type="ECO:0000259" key="8">
    <source>
        <dbReference type="Pfam" id="PF00501"/>
    </source>
</evidence>
<proteinExistence type="inferred from homology"/>
<feature type="domain" description="AMP-dependent synthetase/ligase" evidence="8">
    <location>
        <begin position="48"/>
        <end position="438"/>
    </location>
</feature>
<dbReference type="InterPro" id="IPR000873">
    <property type="entry name" value="AMP-dep_synth/lig_dom"/>
</dbReference>
<dbReference type="Gene3D" id="3.30.300.30">
    <property type="match status" value="1"/>
</dbReference>
<evidence type="ECO:0000256" key="5">
    <source>
        <dbReference type="ARBA" id="ARBA00039638"/>
    </source>
</evidence>
<dbReference type="InterPro" id="IPR025110">
    <property type="entry name" value="AMP-bd_C"/>
</dbReference>
<evidence type="ECO:0000256" key="7">
    <source>
        <dbReference type="ARBA" id="ARBA00048277"/>
    </source>
</evidence>
<dbReference type="Gene3D" id="3.40.50.980">
    <property type="match status" value="2"/>
</dbReference>
<gene>
    <name evidence="10" type="ORF">QE152_g5753</name>
</gene>
<evidence type="ECO:0000259" key="9">
    <source>
        <dbReference type="Pfam" id="PF13193"/>
    </source>
</evidence>
<keyword evidence="2" id="KW-0436">Ligase</keyword>
<dbReference type="InterPro" id="IPR020845">
    <property type="entry name" value="AMP-binding_CS"/>
</dbReference>
<dbReference type="Proteomes" id="UP001458880">
    <property type="component" value="Unassembled WGS sequence"/>
</dbReference>
<dbReference type="EMBL" id="JASPKY010000036">
    <property type="protein sequence ID" value="KAK9746850.1"/>
    <property type="molecule type" value="Genomic_DNA"/>
</dbReference>
<accession>A0AAW1MKJ3</accession>
<dbReference type="PANTHER" id="PTHR43201">
    <property type="entry name" value="ACYL-COA SYNTHETASE"/>
    <property type="match status" value="1"/>
</dbReference>
<evidence type="ECO:0000256" key="4">
    <source>
        <dbReference type="ARBA" id="ARBA00039009"/>
    </source>
</evidence>
<evidence type="ECO:0000256" key="3">
    <source>
        <dbReference type="ARBA" id="ARBA00037247"/>
    </source>
</evidence>
<dbReference type="AlphaFoldDB" id="A0AAW1MKJ3"/>
<comment type="catalytic activity">
    <reaction evidence="7">
        <text>a medium-chain fatty acid + ATP + CoA = a medium-chain fatty acyl-CoA + AMP + diphosphate</text>
        <dbReference type="Rhea" id="RHEA:48340"/>
        <dbReference type="ChEBI" id="CHEBI:30616"/>
        <dbReference type="ChEBI" id="CHEBI:33019"/>
        <dbReference type="ChEBI" id="CHEBI:57287"/>
        <dbReference type="ChEBI" id="CHEBI:59558"/>
        <dbReference type="ChEBI" id="CHEBI:90546"/>
        <dbReference type="ChEBI" id="CHEBI:456215"/>
        <dbReference type="EC" id="6.2.1.2"/>
    </reaction>
</comment>
<evidence type="ECO:0000313" key="10">
    <source>
        <dbReference type="EMBL" id="KAK9746850.1"/>
    </source>
</evidence>
<dbReference type="GO" id="GO:0031956">
    <property type="term" value="F:medium-chain fatty acid-CoA ligase activity"/>
    <property type="evidence" value="ECO:0007669"/>
    <property type="project" value="UniProtKB-EC"/>
</dbReference>
<evidence type="ECO:0000256" key="1">
    <source>
        <dbReference type="ARBA" id="ARBA00006432"/>
    </source>
</evidence>
<evidence type="ECO:0000313" key="11">
    <source>
        <dbReference type="Proteomes" id="UP001458880"/>
    </source>
</evidence>
<comment type="caution">
    <text evidence="10">The sequence shown here is derived from an EMBL/GenBank/DDBJ whole genome shotgun (WGS) entry which is preliminary data.</text>
</comment>
<dbReference type="FunFam" id="3.30.300.30:FF:000008">
    <property type="entry name" value="2,3-dihydroxybenzoate-AMP ligase"/>
    <property type="match status" value="1"/>
</dbReference>
<organism evidence="10 11">
    <name type="scientific">Popillia japonica</name>
    <name type="common">Japanese beetle</name>
    <dbReference type="NCBI Taxonomy" id="7064"/>
    <lineage>
        <taxon>Eukaryota</taxon>
        <taxon>Metazoa</taxon>
        <taxon>Ecdysozoa</taxon>
        <taxon>Arthropoda</taxon>
        <taxon>Hexapoda</taxon>
        <taxon>Insecta</taxon>
        <taxon>Pterygota</taxon>
        <taxon>Neoptera</taxon>
        <taxon>Endopterygota</taxon>
        <taxon>Coleoptera</taxon>
        <taxon>Polyphaga</taxon>
        <taxon>Scarabaeiformia</taxon>
        <taxon>Scarabaeidae</taxon>
        <taxon>Rutelinae</taxon>
        <taxon>Popillia</taxon>
    </lineage>
</organism>
<comment type="similarity">
    <text evidence="1">Belongs to the ATP-dependent AMP-binding enzyme family.</text>
</comment>
<dbReference type="Gene3D" id="2.30.38.10">
    <property type="entry name" value="Luciferase, Domain 3"/>
    <property type="match status" value="1"/>
</dbReference>
<dbReference type="InterPro" id="IPR045851">
    <property type="entry name" value="AMP-bd_C_sf"/>
</dbReference>
<sequence>MSVAVRTRLFLHSCSKRFKPRWRKYNNLSYMHQIGDEPLRYMTIGQLLENAATKYGDRASIISRGQNATMSFHELLEQADRFAAGLLALGLQRGDRVGLCLPNRYEWNVILFACIRADLILVAMNPAYQAPEIEYSINKVGMSAIVFCDNFKTQNYYELLSRICPEIRRCEAGKLQSKATPSLKAAIFISENDFKGAYNYNDIFKIGTEGGLKNIKNNQNLIKADDPTIIQFTSGTTGKPKATISSHFNMVNNSYSVAKRIELDTKHHIACLPNPLFHAFGIVINTMSALHFGTTFVIPGIGYNPNESLDAIIAEKCSILYGTPTMYVDLIDVQSKRKENINAEILVTGGALCSAHLFKNMLEVLKVKKVKSVFGQTEATAVVFHSLPDDDLYHSTATVGYIGNHIEIKVIDEKGNLVPFGKPGELCIRGYVNMLGYWDDEEKTKETISADGWLKTGDLFILEKSGYGKIVGRIKEMIIRGGENIFPKEIEDFLNTHPDVMEAHVIGVPDERLGEEVCAFVRLKEGKSLNHKEMVEFCKSNIAHFKIPKYLRVVTDLPKTASGKVQKFKLKELH</sequence>
<dbReference type="EC" id="6.2.1.2" evidence="4"/>
<comment type="function">
    <text evidence="3">Acyl-CoA synthases catalyze the initial reaction in fatty acid metabolism, by forming a thioester with CoA. Has some preference toward medium-chain substrates. Plays a role in adipocyte differentiation.</text>
</comment>
<dbReference type="GO" id="GO:0006631">
    <property type="term" value="P:fatty acid metabolic process"/>
    <property type="evidence" value="ECO:0007669"/>
    <property type="project" value="TreeGrafter"/>
</dbReference>
<dbReference type="PANTHER" id="PTHR43201:SF5">
    <property type="entry name" value="MEDIUM-CHAIN ACYL-COA LIGASE ACSF2, MITOCHONDRIAL"/>
    <property type="match status" value="1"/>
</dbReference>
<evidence type="ECO:0000256" key="6">
    <source>
        <dbReference type="ARBA" id="ARBA00047319"/>
    </source>
</evidence>
<dbReference type="Pfam" id="PF13193">
    <property type="entry name" value="AMP-binding_C"/>
    <property type="match status" value="1"/>
</dbReference>
<dbReference type="PROSITE" id="PS00455">
    <property type="entry name" value="AMP_BINDING"/>
    <property type="match status" value="1"/>
</dbReference>
<reference evidence="10 11" key="1">
    <citation type="journal article" date="2024" name="BMC Genomics">
        <title>De novo assembly and annotation of Popillia japonica's genome with initial clues to its potential as an invasive pest.</title>
        <authorList>
            <person name="Cucini C."/>
            <person name="Boschi S."/>
            <person name="Funari R."/>
            <person name="Cardaioli E."/>
            <person name="Iannotti N."/>
            <person name="Marturano G."/>
            <person name="Paoli F."/>
            <person name="Bruttini M."/>
            <person name="Carapelli A."/>
            <person name="Frati F."/>
            <person name="Nardi F."/>
        </authorList>
    </citation>
    <scope>NUCLEOTIDE SEQUENCE [LARGE SCALE GENOMIC DNA]</scope>
    <source>
        <strain evidence="10">DMR45628</strain>
    </source>
</reference>
<protein>
    <recommendedName>
        <fullName evidence="5">Medium-chain acyl-CoA ligase ACSF2, mitochondrial</fullName>
        <ecNumber evidence="4">6.2.1.2</ecNumber>
    </recommendedName>
</protein>